<accession>A0ABS7V8Q1</accession>
<protein>
    <submittedName>
        <fullName evidence="2">Uncharacterized protein</fullName>
    </submittedName>
</protein>
<evidence type="ECO:0000313" key="2">
    <source>
        <dbReference type="EMBL" id="MBZ6065308.1"/>
    </source>
</evidence>
<keyword evidence="1" id="KW-0472">Membrane</keyword>
<reference evidence="2 3" key="1">
    <citation type="submission" date="2021-09" db="EMBL/GenBank/DDBJ databases">
        <title>Aeromonas schubertii isolated from Asian sea bass.</title>
        <authorList>
            <person name="Pinpimai K."/>
        </authorList>
    </citation>
    <scope>NUCLEOTIDE SEQUENCE [LARGE SCALE GENOMIC DNA]</scope>
    <source>
        <strain evidence="2 3">CHULA2021a</strain>
    </source>
</reference>
<dbReference type="EMBL" id="JAIRBT010000004">
    <property type="protein sequence ID" value="MBZ6065308.1"/>
    <property type="molecule type" value="Genomic_DNA"/>
</dbReference>
<proteinExistence type="predicted"/>
<comment type="caution">
    <text evidence="2">The sequence shown here is derived from an EMBL/GenBank/DDBJ whole genome shotgun (WGS) entry which is preliminary data.</text>
</comment>
<feature type="transmembrane region" description="Helical" evidence="1">
    <location>
        <begin position="6"/>
        <end position="26"/>
    </location>
</feature>
<dbReference type="Proteomes" id="UP000774958">
    <property type="component" value="Unassembled WGS sequence"/>
</dbReference>
<evidence type="ECO:0000313" key="3">
    <source>
        <dbReference type="Proteomes" id="UP000774958"/>
    </source>
</evidence>
<name>A0ABS7V8Q1_9GAMM</name>
<organism evidence="2 3">
    <name type="scientific">Aeromonas schubertii</name>
    <dbReference type="NCBI Taxonomy" id="652"/>
    <lineage>
        <taxon>Bacteria</taxon>
        <taxon>Pseudomonadati</taxon>
        <taxon>Pseudomonadota</taxon>
        <taxon>Gammaproteobacteria</taxon>
        <taxon>Aeromonadales</taxon>
        <taxon>Aeromonadaceae</taxon>
        <taxon>Aeromonas</taxon>
    </lineage>
</organism>
<dbReference type="RefSeq" id="WP_162491590.1">
    <property type="nucleotide sequence ID" value="NZ_CDDB01000050.1"/>
</dbReference>
<feature type="transmembrane region" description="Helical" evidence="1">
    <location>
        <begin position="33"/>
        <end position="53"/>
    </location>
</feature>
<evidence type="ECO:0000256" key="1">
    <source>
        <dbReference type="SAM" id="Phobius"/>
    </source>
</evidence>
<keyword evidence="3" id="KW-1185">Reference proteome</keyword>
<sequence>MARMFLIPLLLAIGWYLFLLWFRIPLKQGLKGFYWIIGLGSLMAGFFSLMIWLTH</sequence>
<keyword evidence="1" id="KW-1133">Transmembrane helix</keyword>
<gene>
    <name evidence="2" type="ORF">LA374_03650</name>
</gene>
<keyword evidence="1" id="KW-0812">Transmembrane</keyword>